<evidence type="ECO:0000313" key="1">
    <source>
        <dbReference type="EMBL" id="KAH8701110.1"/>
    </source>
</evidence>
<dbReference type="AlphaFoldDB" id="A0AAD4KW66"/>
<comment type="caution">
    <text evidence="1">The sequence shown here is derived from an EMBL/GenBank/DDBJ whole genome shotgun (WGS) entry which is preliminary data.</text>
</comment>
<dbReference type="GeneID" id="70246072"/>
<dbReference type="SUPFAM" id="SSF48264">
    <property type="entry name" value="Cytochrome P450"/>
    <property type="match status" value="1"/>
</dbReference>
<protein>
    <submittedName>
        <fullName evidence="1">Uncharacterized protein</fullName>
    </submittedName>
</protein>
<keyword evidence="2" id="KW-1185">Reference proteome</keyword>
<dbReference type="Pfam" id="PF00067">
    <property type="entry name" value="p450"/>
    <property type="match status" value="1"/>
</dbReference>
<dbReference type="InterPro" id="IPR036396">
    <property type="entry name" value="Cyt_P450_sf"/>
</dbReference>
<organism evidence="1 2">
    <name type="scientific">Talaromyces proteolyticus</name>
    <dbReference type="NCBI Taxonomy" id="1131652"/>
    <lineage>
        <taxon>Eukaryota</taxon>
        <taxon>Fungi</taxon>
        <taxon>Dikarya</taxon>
        <taxon>Ascomycota</taxon>
        <taxon>Pezizomycotina</taxon>
        <taxon>Eurotiomycetes</taxon>
        <taxon>Eurotiomycetidae</taxon>
        <taxon>Eurotiales</taxon>
        <taxon>Trichocomaceae</taxon>
        <taxon>Talaromyces</taxon>
        <taxon>Talaromyces sect. Bacilispori</taxon>
    </lineage>
</organism>
<dbReference type="GO" id="GO:0016705">
    <property type="term" value="F:oxidoreductase activity, acting on paired donors, with incorporation or reduction of molecular oxygen"/>
    <property type="evidence" value="ECO:0007669"/>
    <property type="project" value="InterPro"/>
</dbReference>
<dbReference type="GO" id="GO:0020037">
    <property type="term" value="F:heme binding"/>
    <property type="evidence" value="ECO:0007669"/>
    <property type="project" value="InterPro"/>
</dbReference>
<evidence type="ECO:0000313" key="2">
    <source>
        <dbReference type="Proteomes" id="UP001201262"/>
    </source>
</evidence>
<dbReference type="GO" id="GO:0004497">
    <property type="term" value="F:monooxygenase activity"/>
    <property type="evidence" value="ECO:0007669"/>
    <property type="project" value="InterPro"/>
</dbReference>
<sequence length="58" mass="6437">MMGLPYIHACVNGALRIYPPIPSTLQRDTCSTTVKISGYDIPPKVNIHIPLYYSTDSI</sequence>
<dbReference type="EMBL" id="JAJTJA010000004">
    <property type="protein sequence ID" value="KAH8701110.1"/>
    <property type="molecule type" value="Genomic_DNA"/>
</dbReference>
<name>A0AAD4KW66_9EURO</name>
<dbReference type="GO" id="GO:0005506">
    <property type="term" value="F:iron ion binding"/>
    <property type="evidence" value="ECO:0007669"/>
    <property type="project" value="InterPro"/>
</dbReference>
<reference evidence="1" key="1">
    <citation type="submission" date="2021-12" db="EMBL/GenBank/DDBJ databases">
        <title>Convergent genome expansion in fungi linked to evolution of root-endophyte symbiosis.</title>
        <authorList>
            <consortium name="DOE Joint Genome Institute"/>
            <person name="Ke Y.-H."/>
            <person name="Bonito G."/>
            <person name="Liao H.-L."/>
            <person name="Looney B."/>
            <person name="Rojas-Flechas A."/>
            <person name="Nash J."/>
            <person name="Hameed K."/>
            <person name="Schadt C."/>
            <person name="Martin F."/>
            <person name="Crous P.W."/>
            <person name="Miettinen O."/>
            <person name="Magnuson J.K."/>
            <person name="Labbe J."/>
            <person name="Jacobson D."/>
            <person name="Doktycz M.J."/>
            <person name="Veneault-Fourrey C."/>
            <person name="Kuo A."/>
            <person name="Mondo S."/>
            <person name="Calhoun S."/>
            <person name="Riley R."/>
            <person name="Ohm R."/>
            <person name="LaButti K."/>
            <person name="Andreopoulos B."/>
            <person name="Pangilinan J."/>
            <person name="Nolan M."/>
            <person name="Tritt A."/>
            <person name="Clum A."/>
            <person name="Lipzen A."/>
            <person name="Daum C."/>
            <person name="Barry K."/>
            <person name="Grigoriev I.V."/>
            <person name="Vilgalys R."/>
        </authorList>
    </citation>
    <scope>NUCLEOTIDE SEQUENCE</scope>
    <source>
        <strain evidence="1">PMI_201</strain>
    </source>
</reference>
<accession>A0AAD4KW66</accession>
<dbReference type="InterPro" id="IPR001128">
    <property type="entry name" value="Cyt_P450"/>
</dbReference>
<dbReference type="RefSeq" id="XP_046074816.1">
    <property type="nucleotide sequence ID" value="XM_046215785.1"/>
</dbReference>
<dbReference type="Proteomes" id="UP001201262">
    <property type="component" value="Unassembled WGS sequence"/>
</dbReference>
<proteinExistence type="predicted"/>
<gene>
    <name evidence="1" type="ORF">BGW36DRAFT_375574</name>
</gene>
<dbReference type="Gene3D" id="1.10.630.10">
    <property type="entry name" value="Cytochrome P450"/>
    <property type="match status" value="1"/>
</dbReference>